<dbReference type="SUPFAM" id="SSF53056">
    <property type="entry name" value="beta-carbonic anhydrase, cab"/>
    <property type="match status" value="1"/>
</dbReference>
<feature type="binding site" evidence="4">
    <location>
        <position position="69"/>
    </location>
    <ligand>
        <name>Zn(2+)</name>
        <dbReference type="ChEBI" id="CHEBI:29105"/>
    </ligand>
</feature>
<comment type="catalytic activity">
    <reaction evidence="5">
        <text>hydrogencarbonate + H(+) = CO2 + H2O</text>
        <dbReference type="Rhea" id="RHEA:10748"/>
        <dbReference type="ChEBI" id="CHEBI:15377"/>
        <dbReference type="ChEBI" id="CHEBI:15378"/>
        <dbReference type="ChEBI" id="CHEBI:16526"/>
        <dbReference type="ChEBI" id="CHEBI:17544"/>
        <dbReference type="EC" id="4.2.1.1"/>
    </reaction>
</comment>
<dbReference type="Proteomes" id="UP000663829">
    <property type="component" value="Unassembled WGS sequence"/>
</dbReference>
<dbReference type="GO" id="GO:0008270">
    <property type="term" value="F:zinc ion binding"/>
    <property type="evidence" value="ECO:0007669"/>
    <property type="project" value="UniProtKB-UniRule"/>
</dbReference>
<dbReference type="InterPro" id="IPR001765">
    <property type="entry name" value="Carbonic_anhydrase"/>
</dbReference>
<evidence type="ECO:0000256" key="5">
    <source>
        <dbReference type="RuleBase" id="RU003956"/>
    </source>
</evidence>
<keyword evidence="2 4" id="KW-0479">Metal-binding</keyword>
<dbReference type="Pfam" id="PF00484">
    <property type="entry name" value="Pro_CA"/>
    <property type="match status" value="1"/>
</dbReference>
<comment type="caution">
    <text evidence="6">The sequence shown here is derived from an EMBL/GenBank/DDBJ whole genome shotgun (WGS) entry which is preliminary data.</text>
</comment>
<dbReference type="AlphaFoldDB" id="A0A814LLD7"/>
<dbReference type="GO" id="GO:0004089">
    <property type="term" value="F:carbonate dehydratase activity"/>
    <property type="evidence" value="ECO:0007669"/>
    <property type="project" value="UniProtKB-UniRule"/>
</dbReference>
<evidence type="ECO:0000256" key="3">
    <source>
        <dbReference type="ARBA" id="ARBA00022833"/>
    </source>
</evidence>
<dbReference type="Gene3D" id="3.40.1050.10">
    <property type="entry name" value="Carbonic anhydrase"/>
    <property type="match status" value="2"/>
</dbReference>
<gene>
    <name evidence="6" type="ORF">GPM918_LOCUS16990</name>
    <name evidence="7" type="ORF">SRO942_LOCUS16989</name>
</gene>
<dbReference type="PANTHER" id="PTHR43175">
    <property type="entry name" value="CARBONIC ANHYDRASE"/>
    <property type="match status" value="1"/>
</dbReference>
<evidence type="ECO:0000256" key="1">
    <source>
        <dbReference type="ARBA" id="ARBA00006217"/>
    </source>
</evidence>
<dbReference type="SMART" id="SM00947">
    <property type="entry name" value="Pro_CA"/>
    <property type="match status" value="1"/>
</dbReference>
<comment type="function">
    <text evidence="5">Reversible hydration of carbon dioxide.</text>
</comment>
<evidence type="ECO:0000313" key="7">
    <source>
        <dbReference type="EMBL" id="CAF3833026.1"/>
    </source>
</evidence>
<comment type="similarity">
    <text evidence="1 5">Belongs to the beta-class carbonic anhydrase family.</text>
</comment>
<evidence type="ECO:0000313" key="6">
    <source>
        <dbReference type="EMBL" id="CAF1065258.1"/>
    </source>
</evidence>
<evidence type="ECO:0000256" key="4">
    <source>
        <dbReference type="PIRSR" id="PIRSR601765-1"/>
    </source>
</evidence>
<dbReference type="CDD" id="cd03379">
    <property type="entry name" value="beta_CA_cladeD"/>
    <property type="match status" value="1"/>
</dbReference>
<organism evidence="6 8">
    <name type="scientific">Didymodactylos carnosus</name>
    <dbReference type="NCBI Taxonomy" id="1234261"/>
    <lineage>
        <taxon>Eukaryota</taxon>
        <taxon>Metazoa</taxon>
        <taxon>Spiralia</taxon>
        <taxon>Gnathifera</taxon>
        <taxon>Rotifera</taxon>
        <taxon>Eurotatoria</taxon>
        <taxon>Bdelloidea</taxon>
        <taxon>Philodinida</taxon>
        <taxon>Philodinidae</taxon>
        <taxon>Didymodactylos</taxon>
    </lineage>
</organism>
<proteinExistence type="inferred from homology"/>
<comment type="cofactor">
    <cofactor evidence="4">
        <name>Zn(2+)</name>
        <dbReference type="ChEBI" id="CHEBI:29105"/>
    </cofactor>
    <text evidence="4">Binds 1 zinc ion per subunit.</text>
</comment>
<protein>
    <recommendedName>
        <fullName evidence="5">Carbonic anhydrase</fullName>
        <ecNumber evidence="5">4.2.1.1</ecNumber>
    </recommendedName>
    <alternativeName>
        <fullName evidence="5">Carbonate dehydratase</fullName>
    </alternativeName>
</protein>
<dbReference type="PANTHER" id="PTHR43175:SF3">
    <property type="entry name" value="CARBON DISULFIDE HYDROLASE"/>
    <property type="match status" value="1"/>
</dbReference>
<keyword evidence="3 4" id="KW-0862">Zinc</keyword>
<dbReference type="OrthoDB" id="10248475at2759"/>
<keyword evidence="5" id="KW-0456">Lyase</keyword>
<dbReference type="Proteomes" id="UP000681722">
    <property type="component" value="Unassembled WGS sequence"/>
</dbReference>
<evidence type="ECO:0000256" key="2">
    <source>
        <dbReference type="ARBA" id="ARBA00022723"/>
    </source>
</evidence>
<keyword evidence="8" id="KW-1185">Reference proteome</keyword>
<sequence>MRIVLHTSHADTTFLATPDISEILETLLKQEGYADKPRSQANEAYVAQFNKSHLALPPTRNVAIVACMDARIDPAKILGLEEGDAHVIRNAGGMVTFKDADLQDKLKKELHSTADHIAFLSIAKLEDSVRDDVDFLKSSPLLFKDVPVSGWLYDVKTGKLNRIV</sequence>
<dbReference type="EMBL" id="CAJOBC010004574">
    <property type="protein sequence ID" value="CAF3833026.1"/>
    <property type="molecule type" value="Genomic_DNA"/>
</dbReference>
<accession>A0A814LLD7</accession>
<feature type="binding site" evidence="4">
    <location>
        <position position="67"/>
    </location>
    <ligand>
        <name>Zn(2+)</name>
        <dbReference type="ChEBI" id="CHEBI:29105"/>
    </ligand>
</feature>
<dbReference type="EMBL" id="CAJNOQ010004574">
    <property type="protein sequence ID" value="CAF1065258.1"/>
    <property type="molecule type" value="Genomic_DNA"/>
</dbReference>
<dbReference type="EC" id="4.2.1.1" evidence="5"/>
<dbReference type="InterPro" id="IPR036874">
    <property type="entry name" value="Carbonic_anhydrase_sf"/>
</dbReference>
<name>A0A814LLD7_9BILA</name>
<reference evidence="6" key="1">
    <citation type="submission" date="2021-02" db="EMBL/GenBank/DDBJ databases">
        <authorList>
            <person name="Nowell W R."/>
        </authorList>
    </citation>
    <scope>NUCLEOTIDE SEQUENCE</scope>
</reference>
<evidence type="ECO:0000313" key="8">
    <source>
        <dbReference type="Proteomes" id="UP000663829"/>
    </source>
</evidence>